<protein>
    <recommendedName>
        <fullName evidence="2 8">Histone acetyltransferase</fullName>
        <ecNumber evidence="2 8">2.3.1.48</ecNumber>
    </recommendedName>
</protein>
<keyword evidence="8" id="KW-0539">Nucleus</keyword>
<dbReference type="AlphaFoldDB" id="A0A914NYB2"/>
<sequence length="266" mass="31175">MEKCPLYGPPGLKIYEKDNLAFFEIDGIHEDVYAMNLCLLSKLFLDHKELYYDAKIFYFYVLCEKSEEETYNIVGYFSKVNFFMLRKRTSKRRLFFWSDDKRSPEGYNLSCILVLPQFQKKGYGTLLIEFSYLLSKVEEKTGSPEKPLSDLGLLSYRSYWLYAIIEEVLSEFKHDGTIESLKGYSEKEVNINFNLKQLVKRTRICRDDLMNTMETFGIAKQLDGGGVKLVLSLTSIEKYFKNKKEKLHIDPTCLKWTPPSKYNSTL</sequence>
<evidence type="ECO:0000256" key="7">
    <source>
        <dbReference type="PIRSR" id="PIRSR602717-51"/>
    </source>
</evidence>
<keyword evidence="4" id="KW-0479">Metal-binding</keyword>
<evidence type="ECO:0000256" key="8">
    <source>
        <dbReference type="RuleBase" id="RU361211"/>
    </source>
</evidence>
<comment type="subcellular location">
    <subcellularLocation>
        <location evidence="8">Nucleus</location>
    </subcellularLocation>
</comment>
<keyword evidence="5" id="KW-0862">Zinc</keyword>
<keyword evidence="6" id="KW-0007">Acetylation</keyword>
<dbReference type="Gene3D" id="1.10.10.10">
    <property type="entry name" value="Winged helix-like DNA-binding domain superfamily/Winged helix DNA-binding domain"/>
    <property type="match status" value="1"/>
</dbReference>
<evidence type="ECO:0000313" key="10">
    <source>
        <dbReference type="Proteomes" id="UP000887578"/>
    </source>
</evidence>
<evidence type="ECO:0000313" key="11">
    <source>
        <dbReference type="WBParaSite" id="PDA_v2.g10379.t1"/>
    </source>
</evidence>
<dbReference type="GO" id="GO:0000785">
    <property type="term" value="C:chromatin"/>
    <property type="evidence" value="ECO:0007669"/>
    <property type="project" value="TreeGrafter"/>
</dbReference>
<dbReference type="EC" id="2.3.1.48" evidence="2 8"/>
<dbReference type="PROSITE" id="PS51726">
    <property type="entry name" value="MYST_HAT"/>
    <property type="match status" value="1"/>
</dbReference>
<dbReference type="Gene3D" id="3.40.630.30">
    <property type="match status" value="1"/>
</dbReference>
<dbReference type="PANTHER" id="PTHR10615">
    <property type="entry name" value="HISTONE ACETYLTRANSFERASE"/>
    <property type="match status" value="1"/>
</dbReference>
<dbReference type="InterPro" id="IPR036388">
    <property type="entry name" value="WH-like_DNA-bd_sf"/>
</dbReference>
<evidence type="ECO:0000259" key="9">
    <source>
        <dbReference type="PROSITE" id="PS51726"/>
    </source>
</evidence>
<evidence type="ECO:0000256" key="1">
    <source>
        <dbReference type="ARBA" id="ARBA00010107"/>
    </source>
</evidence>
<dbReference type="GO" id="GO:0005634">
    <property type="term" value="C:nucleus"/>
    <property type="evidence" value="ECO:0007669"/>
    <property type="project" value="UniProtKB-SubCell"/>
</dbReference>
<comment type="catalytic activity">
    <reaction evidence="8">
        <text>L-lysyl-[protein] + acetyl-CoA = N(6)-acetyl-L-lysyl-[protein] + CoA + H(+)</text>
        <dbReference type="Rhea" id="RHEA:45948"/>
        <dbReference type="Rhea" id="RHEA-COMP:9752"/>
        <dbReference type="Rhea" id="RHEA-COMP:10731"/>
        <dbReference type="ChEBI" id="CHEBI:15378"/>
        <dbReference type="ChEBI" id="CHEBI:29969"/>
        <dbReference type="ChEBI" id="CHEBI:57287"/>
        <dbReference type="ChEBI" id="CHEBI:57288"/>
        <dbReference type="ChEBI" id="CHEBI:61930"/>
        <dbReference type="EC" id="2.3.1.48"/>
    </reaction>
</comment>
<dbReference type="WBParaSite" id="PDA_v2.g10379.t1">
    <property type="protein sequence ID" value="PDA_v2.g10379.t1"/>
    <property type="gene ID" value="PDA_v2.g10379"/>
</dbReference>
<evidence type="ECO:0000256" key="6">
    <source>
        <dbReference type="ARBA" id="ARBA00022990"/>
    </source>
</evidence>
<dbReference type="SUPFAM" id="SSF55729">
    <property type="entry name" value="Acyl-CoA N-acyltransferases (Nat)"/>
    <property type="match status" value="1"/>
</dbReference>
<dbReference type="CDD" id="cd04301">
    <property type="entry name" value="NAT_SF"/>
    <property type="match status" value="1"/>
</dbReference>
<evidence type="ECO:0000256" key="2">
    <source>
        <dbReference type="ARBA" id="ARBA00013184"/>
    </source>
</evidence>
<dbReference type="PANTHER" id="PTHR10615:SF161">
    <property type="entry name" value="HISTONE ACETYLTRANSFERASE KAT7"/>
    <property type="match status" value="1"/>
</dbReference>
<keyword evidence="3" id="KW-0808">Transferase</keyword>
<evidence type="ECO:0000256" key="4">
    <source>
        <dbReference type="ARBA" id="ARBA00022771"/>
    </source>
</evidence>
<dbReference type="GO" id="GO:0003682">
    <property type="term" value="F:chromatin binding"/>
    <property type="evidence" value="ECO:0007669"/>
    <property type="project" value="TreeGrafter"/>
</dbReference>
<evidence type="ECO:0000256" key="3">
    <source>
        <dbReference type="ARBA" id="ARBA00022679"/>
    </source>
</evidence>
<accession>A0A914NYB2</accession>
<keyword evidence="4" id="KW-0863">Zinc-finger</keyword>
<reference evidence="11" key="1">
    <citation type="submission" date="2022-11" db="UniProtKB">
        <authorList>
            <consortium name="WormBaseParasite"/>
        </authorList>
    </citation>
    <scope>IDENTIFICATION</scope>
</reference>
<proteinExistence type="inferred from homology"/>
<feature type="domain" description="MYST-type HAT" evidence="9">
    <location>
        <begin position="1"/>
        <end position="258"/>
    </location>
</feature>
<organism evidence="10 11">
    <name type="scientific">Panagrolaimus davidi</name>
    <dbReference type="NCBI Taxonomy" id="227884"/>
    <lineage>
        <taxon>Eukaryota</taxon>
        <taxon>Metazoa</taxon>
        <taxon>Ecdysozoa</taxon>
        <taxon>Nematoda</taxon>
        <taxon>Chromadorea</taxon>
        <taxon>Rhabditida</taxon>
        <taxon>Tylenchina</taxon>
        <taxon>Panagrolaimomorpha</taxon>
        <taxon>Panagrolaimoidea</taxon>
        <taxon>Panagrolaimidae</taxon>
        <taxon>Panagrolaimus</taxon>
    </lineage>
</organism>
<dbReference type="Pfam" id="PF01853">
    <property type="entry name" value="MOZ_SAS"/>
    <property type="match status" value="2"/>
</dbReference>
<dbReference type="InterPro" id="IPR016181">
    <property type="entry name" value="Acyl_CoA_acyltransferase"/>
</dbReference>
<dbReference type="InterPro" id="IPR050603">
    <property type="entry name" value="MYST_HAT"/>
</dbReference>
<keyword evidence="10" id="KW-1185">Reference proteome</keyword>
<name>A0A914NYB2_9BILA</name>
<comment type="similarity">
    <text evidence="1 8">Belongs to the MYST (SAS/MOZ) family.</text>
</comment>
<dbReference type="GO" id="GO:0008270">
    <property type="term" value="F:zinc ion binding"/>
    <property type="evidence" value="ECO:0007669"/>
    <property type="project" value="UniProtKB-KW"/>
</dbReference>
<evidence type="ECO:0000256" key="5">
    <source>
        <dbReference type="ARBA" id="ARBA00022833"/>
    </source>
</evidence>
<dbReference type="InterPro" id="IPR002717">
    <property type="entry name" value="HAT_MYST-type"/>
</dbReference>
<dbReference type="Proteomes" id="UP000887578">
    <property type="component" value="Unplaced"/>
</dbReference>
<feature type="active site" description="Proton donor/acceptor" evidence="7">
    <location>
        <position position="145"/>
    </location>
</feature>
<dbReference type="GO" id="GO:0003712">
    <property type="term" value="F:transcription coregulator activity"/>
    <property type="evidence" value="ECO:0007669"/>
    <property type="project" value="TreeGrafter"/>
</dbReference>
<dbReference type="GO" id="GO:0006357">
    <property type="term" value="P:regulation of transcription by RNA polymerase II"/>
    <property type="evidence" value="ECO:0007669"/>
    <property type="project" value="TreeGrafter"/>
</dbReference>
<dbReference type="GO" id="GO:0004402">
    <property type="term" value="F:histone acetyltransferase activity"/>
    <property type="evidence" value="ECO:0007669"/>
    <property type="project" value="InterPro"/>
</dbReference>